<name>A0A085N3J2_9BILA</name>
<feature type="compositionally biased region" description="Basic and acidic residues" evidence="1">
    <location>
        <begin position="57"/>
        <end position="73"/>
    </location>
</feature>
<dbReference type="EMBL" id="KL367562">
    <property type="protein sequence ID" value="KFD64038.1"/>
    <property type="molecule type" value="Genomic_DNA"/>
</dbReference>
<gene>
    <name evidence="2" type="ORF">M514_23748</name>
</gene>
<proteinExistence type="predicted"/>
<evidence type="ECO:0000313" key="2">
    <source>
        <dbReference type="EMBL" id="KFD64038.1"/>
    </source>
</evidence>
<accession>A0A085N3J2</accession>
<dbReference type="AlphaFoldDB" id="A0A085N3J2"/>
<protein>
    <submittedName>
        <fullName evidence="2">Uncharacterized protein</fullName>
    </submittedName>
</protein>
<evidence type="ECO:0000256" key="1">
    <source>
        <dbReference type="SAM" id="MobiDB-lite"/>
    </source>
</evidence>
<feature type="region of interest" description="Disordered" evidence="1">
    <location>
        <begin position="54"/>
        <end position="73"/>
    </location>
</feature>
<organism evidence="2">
    <name type="scientific">Trichuris suis</name>
    <name type="common">pig whipworm</name>
    <dbReference type="NCBI Taxonomy" id="68888"/>
    <lineage>
        <taxon>Eukaryota</taxon>
        <taxon>Metazoa</taxon>
        <taxon>Ecdysozoa</taxon>
        <taxon>Nematoda</taxon>
        <taxon>Enoplea</taxon>
        <taxon>Dorylaimia</taxon>
        <taxon>Trichinellida</taxon>
        <taxon>Trichuridae</taxon>
        <taxon>Trichuris</taxon>
    </lineage>
</organism>
<dbReference type="Proteomes" id="UP000030758">
    <property type="component" value="Unassembled WGS sequence"/>
</dbReference>
<sequence>MPAAIISTPANVIKHSGHATTTACISFIQSPCTPTQASRVLTRVHHIRVILQPGEPQVEREQSGHDLQADGIR</sequence>
<reference evidence="2" key="1">
    <citation type="journal article" date="2014" name="Nat. Genet.">
        <title>Genome and transcriptome of the porcine whipworm Trichuris suis.</title>
        <authorList>
            <person name="Jex A.R."/>
            <person name="Nejsum P."/>
            <person name="Schwarz E.M."/>
            <person name="Hu L."/>
            <person name="Young N.D."/>
            <person name="Hall R.S."/>
            <person name="Korhonen P.K."/>
            <person name="Liao S."/>
            <person name="Thamsborg S."/>
            <person name="Xia J."/>
            <person name="Xu P."/>
            <person name="Wang S."/>
            <person name="Scheerlinck J.P."/>
            <person name="Hofmann A."/>
            <person name="Sternberg P.W."/>
            <person name="Wang J."/>
            <person name="Gasser R.B."/>
        </authorList>
    </citation>
    <scope>NUCLEOTIDE SEQUENCE [LARGE SCALE GENOMIC DNA]</scope>
    <source>
        <strain evidence="2">DCEP-RM93F</strain>
    </source>
</reference>